<dbReference type="Gene3D" id="1.10.10.2830">
    <property type="match status" value="1"/>
</dbReference>
<dbReference type="PANTHER" id="PTHR33375">
    <property type="entry name" value="CHROMOSOME-PARTITIONING PROTEIN PARB-RELATED"/>
    <property type="match status" value="1"/>
</dbReference>
<dbReference type="GO" id="GO:0005694">
    <property type="term" value="C:chromosome"/>
    <property type="evidence" value="ECO:0007669"/>
    <property type="project" value="TreeGrafter"/>
</dbReference>
<evidence type="ECO:0000313" key="3">
    <source>
        <dbReference type="EMBL" id="RGQ50605.1"/>
    </source>
</evidence>
<dbReference type="Proteomes" id="UP000283738">
    <property type="component" value="Unassembled WGS sequence"/>
</dbReference>
<evidence type="ECO:0000313" key="4">
    <source>
        <dbReference type="Proteomes" id="UP000283738"/>
    </source>
</evidence>
<dbReference type="InterPro" id="IPR003115">
    <property type="entry name" value="ParB_N"/>
</dbReference>
<accession>A0A412BAU3</accession>
<organism evidence="3 4">
    <name type="scientific">Roseburia inulinivorans</name>
    <dbReference type="NCBI Taxonomy" id="360807"/>
    <lineage>
        <taxon>Bacteria</taxon>
        <taxon>Bacillati</taxon>
        <taxon>Bacillota</taxon>
        <taxon>Clostridia</taxon>
        <taxon>Lachnospirales</taxon>
        <taxon>Lachnospiraceae</taxon>
        <taxon>Roseburia</taxon>
    </lineage>
</organism>
<dbReference type="RefSeq" id="WP_118109479.1">
    <property type="nucleotide sequence ID" value="NZ_QRTF01000011.1"/>
</dbReference>
<dbReference type="PANTHER" id="PTHR33375:SF1">
    <property type="entry name" value="CHROMOSOME-PARTITIONING PROTEIN PARB-RELATED"/>
    <property type="match status" value="1"/>
</dbReference>
<evidence type="ECO:0000259" key="2">
    <source>
        <dbReference type="SMART" id="SM00470"/>
    </source>
</evidence>
<comment type="caution">
    <text evidence="3">The sequence shown here is derived from an EMBL/GenBank/DDBJ whole genome shotgun (WGS) entry which is preliminary data.</text>
</comment>
<feature type="compositionally biased region" description="Basic and acidic residues" evidence="1">
    <location>
        <begin position="482"/>
        <end position="494"/>
    </location>
</feature>
<sequence length="573" mass="64787">MGRLGVGDRLNQNSRQGIIFTEKYRKIKLDPRTLIPSEHNKYAQEDIEELADNMLLVGQLQEVIVGRVAGQDRIIVGHRRTAAAVLNIERGHDSFKLIDCKIKEMSETMFMLTLHSANIFSRRLSDWELTEGVAEFKKYLIAAKKSEEVQIKGKMRDYIASAVGIATGKAAQIEKINNNLCEEGKEAFKNGKMNFTTAYETSRLPEEKQKEVIESGGMLSGEVKKMVEEEKKKKEPTPAAVKKFYEAHAKRYDGDRSKLKEACIEHLGRSHTGGNSDGVDYNCSIRGVRLDGAEEITWTRFVQLVNELYPVSDKEPEKQVEMQQDLDDYPEVTGGRSIKTDTAHFKIDGVLNPDYTPRGLPYSCYITVILHSGAFSKDFIESYKGSRGINALLNIIENYRKKLCYEDGKYAPGKTSFSFKHEGEGYTVYFDNRGFHLERDDRQYTDYLRDYDLMELLEAMLEAGYFGVVETLKNTIKKTSKKVSESDTTKEPQSQEKQGLAGAMNEPETGADEDQAAADDEAVDIPEATAILIADLFNLREYISEDDFYNLQEIVINCELAARKGGENENNRS</sequence>
<dbReference type="InterPro" id="IPR036086">
    <property type="entry name" value="ParB/Sulfiredoxin_sf"/>
</dbReference>
<proteinExistence type="predicted"/>
<feature type="region of interest" description="Disordered" evidence="1">
    <location>
        <begin position="479"/>
        <end position="517"/>
    </location>
</feature>
<dbReference type="SMART" id="SM00470">
    <property type="entry name" value="ParB"/>
    <property type="match status" value="1"/>
</dbReference>
<feature type="domain" description="ParB-like N-terminal" evidence="2">
    <location>
        <begin position="27"/>
        <end position="118"/>
    </location>
</feature>
<dbReference type="Gene3D" id="3.90.1530.30">
    <property type="match status" value="1"/>
</dbReference>
<dbReference type="EMBL" id="QRTF01000011">
    <property type="protein sequence ID" value="RGQ50605.1"/>
    <property type="molecule type" value="Genomic_DNA"/>
</dbReference>
<dbReference type="SUPFAM" id="SSF110849">
    <property type="entry name" value="ParB/Sulfiredoxin"/>
    <property type="match status" value="1"/>
</dbReference>
<gene>
    <name evidence="3" type="ORF">DWY96_06545</name>
</gene>
<dbReference type="Pfam" id="PF02195">
    <property type="entry name" value="ParB_N"/>
    <property type="match status" value="1"/>
</dbReference>
<name>A0A412BAU3_9FIRM</name>
<protein>
    <recommendedName>
        <fullName evidence="2">ParB-like N-terminal domain-containing protein</fullName>
    </recommendedName>
</protein>
<reference evidence="3 4" key="1">
    <citation type="submission" date="2018-08" db="EMBL/GenBank/DDBJ databases">
        <title>A genome reference for cultivated species of the human gut microbiota.</title>
        <authorList>
            <person name="Zou Y."/>
            <person name="Xue W."/>
            <person name="Luo G."/>
        </authorList>
    </citation>
    <scope>NUCLEOTIDE SEQUENCE [LARGE SCALE GENOMIC DNA]</scope>
    <source>
        <strain evidence="3 4">AF28-15</strain>
    </source>
</reference>
<evidence type="ECO:0000256" key="1">
    <source>
        <dbReference type="SAM" id="MobiDB-lite"/>
    </source>
</evidence>
<dbReference type="GO" id="GO:0007059">
    <property type="term" value="P:chromosome segregation"/>
    <property type="evidence" value="ECO:0007669"/>
    <property type="project" value="TreeGrafter"/>
</dbReference>
<dbReference type="GO" id="GO:0045881">
    <property type="term" value="P:positive regulation of sporulation resulting in formation of a cellular spore"/>
    <property type="evidence" value="ECO:0007669"/>
    <property type="project" value="TreeGrafter"/>
</dbReference>
<dbReference type="InterPro" id="IPR050336">
    <property type="entry name" value="Chromosome_partition/occlusion"/>
</dbReference>
<dbReference type="AlphaFoldDB" id="A0A412BAU3"/>